<proteinExistence type="predicted"/>
<evidence type="ECO:0000313" key="5">
    <source>
        <dbReference type="Proteomes" id="UP000286134"/>
    </source>
</evidence>
<accession>A0A420HNL5</accession>
<sequence length="231" mass="25918">MMGMQHICESFTKTSSRPLLNRAFYTLSKTCHPDCNPSDPQASNRFIALSAAYSILGTPSTRASYDSTLLKYHPQHEISTTRGTYSSTNPVGGRSPSGLSRRRAQFRGPPPSFYRNGGWGSFTEKRQNSHKETTNPAKSKTNSDVDAQEFGDFGPGQNLYKYVNNDDLHHFDREQHLQTQENHRKRWQSRKKGNGQIIDEDLPKGLLGPFITVAGILTIGIILPLSYLRIS</sequence>
<dbReference type="SUPFAM" id="SSF46565">
    <property type="entry name" value="Chaperone J-domain"/>
    <property type="match status" value="1"/>
</dbReference>
<feature type="compositionally biased region" description="Polar residues" evidence="1">
    <location>
        <begin position="134"/>
        <end position="145"/>
    </location>
</feature>
<dbReference type="AlphaFoldDB" id="A0A420HNL5"/>
<dbReference type="Proteomes" id="UP000286134">
    <property type="component" value="Unassembled WGS sequence"/>
</dbReference>
<gene>
    <name evidence="4" type="ORF">OnM2_063010</name>
</gene>
<feature type="region of interest" description="Disordered" evidence="1">
    <location>
        <begin position="79"/>
        <end position="150"/>
    </location>
</feature>
<feature type="domain" description="J" evidence="3">
    <location>
        <begin position="1"/>
        <end position="69"/>
    </location>
</feature>
<feature type="transmembrane region" description="Helical" evidence="2">
    <location>
        <begin position="206"/>
        <end position="228"/>
    </location>
</feature>
<organism evidence="4 5">
    <name type="scientific">Erysiphe neolycopersici</name>
    <dbReference type="NCBI Taxonomy" id="212602"/>
    <lineage>
        <taxon>Eukaryota</taxon>
        <taxon>Fungi</taxon>
        <taxon>Dikarya</taxon>
        <taxon>Ascomycota</taxon>
        <taxon>Pezizomycotina</taxon>
        <taxon>Leotiomycetes</taxon>
        <taxon>Erysiphales</taxon>
        <taxon>Erysiphaceae</taxon>
        <taxon>Erysiphe</taxon>
    </lineage>
</organism>
<dbReference type="PROSITE" id="PS50076">
    <property type="entry name" value="DNAJ_2"/>
    <property type="match status" value="1"/>
</dbReference>
<dbReference type="InterPro" id="IPR001623">
    <property type="entry name" value="DnaJ_domain"/>
</dbReference>
<reference evidence="4 5" key="1">
    <citation type="journal article" date="2018" name="BMC Genomics">
        <title>Comparative genome analyses reveal sequence features reflecting distinct modes of host-adaptation between dicot and monocot powdery mildew.</title>
        <authorList>
            <person name="Wu Y."/>
            <person name="Ma X."/>
            <person name="Pan Z."/>
            <person name="Kale S.D."/>
            <person name="Song Y."/>
            <person name="King H."/>
            <person name="Zhang Q."/>
            <person name="Presley C."/>
            <person name="Deng X."/>
            <person name="Wei C.I."/>
            <person name="Xiao S."/>
        </authorList>
    </citation>
    <scope>NUCLEOTIDE SEQUENCE [LARGE SCALE GENOMIC DNA]</scope>
    <source>
        <strain evidence="4">UMSG2</strain>
    </source>
</reference>
<dbReference type="Gene3D" id="1.10.287.110">
    <property type="entry name" value="DnaJ domain"/>
    <property type="match status" value="1"/>
</dbReference>
<keyword evidence="5" id="KW-1185">Reference proteome</keyword>
<dbReference type="PANTHER" id="PTHR44825">
    <property type="match status" value="1"/>
</dbReference>
<feature type="compositionally biased region" description="Polar residues" evidence="1">
    <location>
        <begin position="79"/>
        <end position="90"/>
    </location>
</feature>
<evidence type="ECO:0000256" key="1">
    <source>
        <dbReference type="SAM" id="MobiDB-lite"/>
    </source>
</evidence>
<dbReference type="PANTHER" id="PTHR44825:SF1">
    <property type="entry name" value="DNAJ HOMOLOG SUBFAMILY C MEMBER 4"/>
    <property type="match status" value="1"/>
</dbReference>
<protein>
    <submittedName>
        <fullName evidence="4">Cytosolic J-domain-containing protein</fullName>
    </submittedName>
</protein>
<dbReference type="InterPro" id="IPR036869">
    <property type="entry name" value="J_dom_sf"/>
</dbReference>
<evidence type="ECO:0000313" key="4">
    <source>
        <dbReference type="EMBL" id="RKF59035.1"/>
    </source>
</evidence>
<evidence type="ECO:0000256" key="2">
    <source>
        <dbReference type="SAM" id="Phobius"/>
    </source>
</evidence>
<dbReference type="InterPro" id="IPR052763">
    <property type="entry name" value="DnaJ_C4"/>
</dbReference>
<comment type="caution">
    <text evidence="4">The sequence shown here is derived from an EMBL/GenBank/DDBJ whole genome shotgun (WGS) entry which is preliminary data.</text>
</comment>
<dbReference type="Pfam" id="PF00226">
    <property type="entry name" value="DnaJ"/>
    <property type="match status" value="1"/>
</dbReference>
<dbReference type="CDD" id="cd06257">
    <property type="entry name" value="DnaJ"/>
    <property type="match status" value="1"/>
</dbReference>
<feature type="compositionally biased region" description="Basic and acidic residues" evidence="1">
    <location>
        <begin position="123"/>
        <end position="133"/>
    </location>
</feature>
<dbReference type="EMBL" id="MCFK01006358">
    <property type="protein sequence ID" value="RKF59035.1"/>
    <property type="molecule type" value="Genomic_DNA"/>
</dbReference>
<dbReference type="OrthoDB" id="10250354at2759"/>
<evidence type="ECO:0000259" key="3">
    <source>
        <dbReference type="PROSITE" id="PS50076"/>
    </source>
</evidence>
<dbReference type="STRING" id="212602.A0A420HNL5"/>
<keyword evidence="2" id="KW-0812">Transmembrane</keyword>
<keyword evidence="2" id="KW-1133">Transmembrane helix</keyword>
<name>A0A420HNL5_9PEZI</name>
<keyword evidence="2" id="KW-0472">Membrane</keyword>